<dbReference type="Proteomes" id="UP000241238">
    <property type="component" value="Chromosome"/>
</dbReference>
<organism evidence="2 3">
    <name type="scientific">Fusobacterium varium ATCC 27725</name>
    <dbReference type="NCBI Taxonomy" id="469618"/>
    <lineage>
        <taxon>Bacteria</taxon>
        <taxon>Fusobacteriati</taxon>
        <taxon>Fusobacteriota</taxon>
        <taxon>Fusobacteriia</taxon>
        <taxon>Fusobacteriales</taxon>
        <taxon>Fusobacteriaceae</taxon>
        <taxon>Fusobacterium</taxon>
    </lineage>
</organism>
<accession>A0ABM6U6I0</accession>
<evidence type="ECO:0000259" key="1">
    <source>
        <dbReference type="Pfam" id="PF04397"/>
    </source>
</evidence>
<name>A0ABM6U6I0_FUSVA</name>
<keyword evidence="3" id="KW-1185">Reference proteome</keyword>
<dbReference type="Gene3D" id="2.40.50.1020">
    <property type="entry name" value="LytTr DNA-binding domain"/>
    <property type="match status" value="1"/>
</dbReference>
<dbReference type="Pfam" id="PF04397">
    <property type="entry name" value="LytTR"/>
    <property type="match status" value="1"/>
</dbReference>
<dbReference type="EMBL" id="CP028103">
    <property type="protein sequence ID" value="AVQ31926.1"/>
    <property type="molecule type" value="Genomic_DNA"/>
</dbReference>
<evidence type="ECO:0000313" key="2">
    <source>
        <dbReference type="EMBL" id="AVQ31926.1"/>
    </source>
</evidence>
<protein>
    <recommendedName>
        <fullName evidence="1">HTH LytTR-type domain-containing protein</fullName>
    </recommendedName>
</protein>
<reference evidence="3" key="1">
    <citation type="journal article" date="2018" name="MSphere">
        <title>Fusobacterium Genomics Using MinION and Illumina Sequencing Enables Genome Completion and Correction.</title>
        <authorList>
            <person name="Todd S.M."/>
            <person name="Settlage R.E."/>
            <person name="Lahmers K.K."/>
            <person name="Slade D.J."/>
        </authorList>
    </citation>
    <scope>NUCLEOTIDE SEQUENCE [LARGE SCALE GENOMIC DNA]</scope>
    <source>
        <strain evidence="3">ATCC 27725</strain>
    </source>
</reference>
<sequence length="226" mass="27079">MIKIGTDIKENLLILLREVLDYEFIEYKRSNVDFQIFIIDIASEEADMKIKDIFLKGIPIIVVLGKNDIQKMRTLFLNKQVADCILRHDIYEIEKSIDRLKNSQIKYTQFYLNDIYQKGILEFSEVTYINYCRVSRRVQFNILNKEIFTLKINFSTVETSLIEFTNFYKVERGTIVNINLIKYLDYKEEKILFKDLSELYISKIKLKEIEENTFITKNKLYLRNTQ</sequence>
<dbReference type="RefSeq" id="WP_005948291.1">
    <property type="nucleotide sequence ID" value="NZ_CP028103.1"/>
</dbReference>
<feature type="domain" description="HTH LytTR-type" evidence="1">
    <location>
        <begin position="121"/>
        <end position="211"/>
    </location>
</feature>
<evidence type="ECO:0000313" key="3">
    <source>
        <dbReference type="Proteomes" id="UP000241238"/>
    </source>
</evidence>
<proteinExistence type="predicted"/>
<gene>
    <name evidence="2" type="ORF">C4N18_12110</name>
</gene>
<dbReference type="InterPro" id="IPR007492">
    <property type="entry name" value="LytTR_DNA-bd_dom"/>
</dbReference>
<dbReference type="GeneID" id="77468741"/>